<evidence type="ECO:0000313" key="2">
    <source>
        <dbReference type="EMBL" id="SHF16471.1"/>
    </source>
</evidence>
<accession>A0A1M4ZEQ0</accession>
<name>A0A1M4ZEQ0_9BURK</name>
<proteinExistence type="predicted"/>
<organism evidence="2 3">
    <name type="scientific">Lampropedia hyalina DSM 16112</name>
    <dbReference type="NCBI Taxonomy" id="1122156"/>
    <lineage>
        <taxon>Bacteria</taxon>
        <taxon>Pseudomonadati</taxon>
        <taxon>Pseudomonadota</taxon>
        <taxon>Betaproteobacteria</taxon>
        <taxon>Burkholderiales</taxon>
        <taxon>Comamonadaceae</taxon>
        <taxon>Lampropedia</taxon>
    </lineage>
</organism>
<dbReference type="OrthoDB" id="9773014at2"/>
<dbReference type="Pfam" id="PF13709">
    <property type="entry name" value="DUF4159"/>
    <property type="match status" value="1"/>
</dbReference>
<gene>
    <name evidence="2" type="ORF">SAMN02745117_01439</name>
</gene>
<dbReference type="InterPro" id="IPR025297">
    <property type="entry name" value="DUF4159"/>
</dbReference>
<evidence type="ECO:0000259" key="1">
    <source>
        <dbReference type="Pfam" id="PF13709"/>
    </source>
</evidence>
<dbReference type="RefSeq" id="WP_073356021.1">
    <property type="nucleotide sequence ID" value="NZ_FQUZ01000014.1"/>
</dbReference>
<feature type="domain" description="DUF4159" evidence="1">
    <location>
        <begin position="4"/>
        <end position="200"/>
    </location>
</feature>
<reference evidence="2 3" key="1">
    <citation type="submission" date="2016-11" db="EMBL/GenBank/DDBJ databases">
        <authorList>
            <person name="Jaros S."/>
            <person name="Januszkiewicz K."/>
            <person name="Wedrychowicz H."/>
        </authorList>
    </citation>
    <scope>NUCLEOTIDE SEQUENCE [LARGE SCALE GENOMIC DNA]</scope>
    <source>
        <strain evidence="2 3">DSM 16112</strain>
    </source>
</reference>
<dbReference type="EMBL" id="FQUZ01000014">
    <property type="protein sequence ID" value="SHF16471.1"/>
    <property type="molecule type" value="Genomic_DNA"/>
</dbReference>
<protein>
    <recommendedName>
        <fullName evidence="1">DUF4159 domain-containing protein</fullName>
    </recommendedName>
</protein>
<dbReference type="Proteomes" id="UP000184327">
    <property type="component" value="Unassembled WGS sequence"/>
</dbReference>
<sequence>MTFTFATAKYDSGDWESAPNLPAALIDALAKYTTIPVAPSGVIVELGSEELFEYPFVWMAGHLPVRLSDRKRANLKHYVERGGFIVIDDHNHDIEGVFHLTATEEITRTFGPLQALPNDHEIYRCFFRFEDGPPTTSHELNGWGDQLIHEELHAVLRNGRIGLLYSNKDYSSEWDMRPETKRFMAVDPTRFGVNLIVYALTR</sequence>
<keyword evidence="3" id="KW-1185">Reference proteome</keyword>
<dbReference type="STRING" id="1122156.SAMN02745117_01439"/>
<dbReference type="Gene3D" id="3.40.50.12140">
    <property type="entry name" value="Domain of unknown function DUF4159"/>
    <property type="match status" value="1"/>
</dbReference>
<dbReference type="AlphaFoldDB" id="A0A1M4ZEQ0"/>
<evidence type="ECO:0000313" key="3">
    <source>
        <dbReference type="Proteomes" id="UP000184327"/>
    </source>
</evidence>